<dbReference type="PATRIC" id="fig|86662.25.peg.5827"/>
<dbReference type="PANTHER" id="PTHR40053:SF1">
    <property type="entry name" value="SPORULATION-CONTROL PROTEIN SPO0M"/>
    <property type="match status" value="1"/>
</dbReference>
<evidence type="ECO:0000313" key="1">
    <source>
        <dbReference type="EMBL" id="OFD70369.1"/>
    </source>
</evidence>
<dbReference type="PANTHER" id="PTHR40053">
    <property type="entry name" value="SPORULATION-CONTROL PROTEIN SPO0M"/>
    <property type="match status" value="1"/>
</dbReference>
<name>A0A1E8AYM1_BACMY</name>
<evidence type="ECO:0000313" key="2">
    <source>
        <dbReference type="Proteomes" id="UP000175706"/>
    </source>
</evidence>
<sequence>MFKKILAKFGKGAATVDLRFKKPSYSAGETLYGEAWIEGGQVEQKMNSLTARFMMSVVTKQGSVTREVATIPLNGSYNILPEEAKVISFSYDIPRDLPVSRGGVSYYFDTHLDIEGGVDRKDFDRLVIEAPEEVQNVFYALNRLGFQEKSTSGKLDELGQEFSFFPRELFVNEVDEIEIRFAYEESGIRIWMEVDCRTRHGEMEARREFFIEQNVLKESRQIANILKEYINEMVNDPHAYAQSFSYQTQQNYDHAHQSSNGRSPIAGMIGGLAVGILGGILLNELMDGLGVEEMVEEATEELGMNEEESFLGDFFGDSDDE</sequence>
<organism evidence="1 2">
    <name type="scientific">Bacillus mycoides</name>
    <dbReference type="NCBI Taxonomy" id="1405"/>
    <lineage>
        <taxon>Bacteria</taxon>
        <taxon>Bacillati</taxon>
        <taxon>Bacillota</taxon>
        <taxon>Bacilli</taxon>
        <taxon>Bacillales</taxon>
        <taxon>Bacillaceae</taxon>
        <taxon>Bacillus</taxon>
        <taxon>Bacillus cereus group</taxon>
    </lineage>
</organism>
<dbReference type="RefSeq" id="WP_070146031.1">
    <property type="nucleotide sequence ID" value="NZ_LXLT01000093.1"/>
</dbReference>
<dbReference type="Proteomes" id="UP000175706">
    <property type="component" value="Unassembled WGS sequence"/>
</dbReference>
<dbReference type="InterPro" id="IPR009776">
    <property type="entry name" value="Spore_0_M"/>
</dbReference>
<reference evidence="1 2" key="1">
    <citation type="submission" date="2016-05" db="EMBL/GenBank/DDBJ databases">
        <title>Bacillus thuringiensis and Bacillus weihenstephanensis as novel biocontrol agents of wilt causing Verticillium species.</title>
        <authorList>
            <person name="Hollensteiner J."/>
            <person name="Wemheuer F."/>
            <person name="Harting R."/>
            <person name="Kolarzyk A."/>
            <person name="Diaz-Valerio S."/>
            <person name="Poehlein A."/>
            <person name="Brzuszkiewicz E."/>
            <person name="Nesemann K."/>
            <person name="Braus-Stromeyer S."/>
            <person name="Braus G."/>
            <person name="Daniel R."/>
            <person name="Liesegang H."/>
        </authorList>
    </citation>
    <scope>NUCLEOTIDE SEQUENCE [LARGE SCALE GENOMIC DNA]</scope>
    <source>
        <strain evidence="1 2">GOE8</strain>
    </source>
</reference>
<comment type="caution">
    <text evidence="1">The sequence shown here is derived from an EMBL/GenBank/DDBJ whole genome shotgun (WGS) entry which is preliminary data.</text>
</comment>
<dbReference type="Pfam" id="PF07070">
    <property type="entry name" value="Spo0M"/>
    <property type="match status" value="1"/>
</dbReference>
<protein>
    <recommendedName>
        <fullName evidence="3">Sporulation protein</fullName>
    </recommendedName>
</protein>
<proteinExistence type="predicted"/>
<accession>A0A1E8AYM1</accession>
<gene>
    <name evidence="1" type="ORF">BWGOE8_56490</name>
</gene>
<dbReference type="EMBL" id="LXLT01000093">
    <property type="protein sequence ID" value="OFD70369.1"/>
    <property type="molecule type" value="Genomic_DNA"/>
</dbReference>
<evidence type="ECO:0008006" key="3">
    <source>
        <dbReference type="Google" id="ProtNLM"/>
    </source>
</evidence>
<dbReference type="AlphaFoldDB" id="A0A1E8AYM1"/>